<protein>
    <recommendedName>
        <fullName evidence="2">Deoxyguanosinetriphosphate triphosphohydrolase-like protein</fullName>
    </recommendedName>
</protein>
<dbReference type="NCBIfam" id="TIGR01353">
    <property type="entry name" value="dGTP_triPase"/>
    <property type="match status" value="1"/>
</dbReference>
<dbReference type="InterPro" id="IPR051094">
    <property type="entry name" value="Diverse_Catalytic_Enzymes"/>
</dbReference>
<dbReference type="SUPFAM" id="SSF109604">
    <property type="entry name" value="HD-domain/PDEase-like"/>
    <property type="match status" value="1"/>
</dbReference>
<evidence type="ECO:0000313" key="5">
    <source>
        <dbReference type="Proteomes" id="UP000441102"/>
    </source>
</evidence>
<dbReference type="InterPro" id="IPR006675">
    <property type="entry name" value="HDIG_dom"/>
</dbReference>
<evidence type="ECO:0000256" key="1">
    <source>
        <dbReference type="ARBA" id="ARBA00022801"/>
    </source>
</evidence>
<dbReference type="PANTHER" id="PTHR35795:SF1">
    <property type="entry name" value="BIS(5'-NUCLEOSYL)-TETRAPHOSPHATASE, SYMMETRICAL"/>
    <property type="match status" value="1"/>
</dbReference>
<dbReference type="InterPro" id="IPR006261">
    <property type="entry name" value="dGTPase"/>
</dbReference>
<dbReference type="NCBIfam" id="NF002326">
    <property type="entry name" value="PRK01286.1-1"/>
    <property type="match status" value="1"/>
</dbReference>
<gene>
    <name evidence="4" type="ORF">F9L06_23030</name>
</gene>
<evidence type="ECO:0000259" key="3">
    <source>
        <dbReference type="PROSITE" id="PS51831"/>
    </source>
</evidence>
<dbReference type="NCBIfam" id="TIGR00277">
    <property type="entry name" value="HDIG"/>
    <property type="match status" value="1"/>
</dbReference>
<proteinExistence type="inferred from homology"/>
<dbReference type="InterPro" id="IPR003607">
    <property type="entry name" value="HD/PDEase_dom"/>
</dbReference>
<dbReference type="HAMAP" id="MF_01212">
    <property type="entry name" value="dGTPase_type2"/>
    <property type="match status" value="1"/>
</dbReference>
<accession>A0A6I0DMU4</accession>
<name>A0A6I0DMU4_BRUAN</name>
<dbReference type="Gene3D" id="1.10.3210.10">
    <property type="entry name" value="Hypothetical protein af1432"/>
    <property type="match status" value="1"/>
</dbReference>
<dbReference type="Pfam" id="PF13286">
    <property type="entry name" value="HD_assoc"/>
    <property type="match status" value="1"/>
</dbReference>
<comment type="caution">
    <text evidence="4">The sequence shown here is derived from an EMBL/GenBank/DDBJ whole genome shotgun (WGS) entry which is preliminary data.</text>
</comment>
<dbReference type="CDD" id="cd00077">
    <property type="entry name" value="HDc"/>
    <property type="match status" value="1"/>
</dbReference>
<dbReference type="InterPro" id="IPR026875">
    <property type="entry name" value="PHydrolase_assoc_dom"/>
</dbReference>
<dbReference type="InterPro" id="IPR023023">
    <property type="entry name" value="dNTPase_2"/>
</dbReference>
<dbReference type="AlphaFoldDB" id="A0A6I0DMU4"/>
<dbReference type="RefSeq" id="WP_122241810.1">
    <property type="nucleotide sequence ID" value="NZ_CP044970.1"/>
</dbReference>
<dbReference type="SMART" id="SM00471">
    <property type="entry name" value="HDc"/>
    <property type="match status" value="1"/>
</dbReference>
<evidence type="ECO:0000313" key="4">
    <source>
        <dbReference type="EMBL" id="KAB2791943.1"/>
    </source>
</evidence>
<dbReference type="Proteomes" id="UP000441102">
    <property type="component" value="Unassembled WGS sequence"/>
</dbReference>
<reference evidence="4 5" key="1">
    <citation type="submission" date="2019-09" db="EMBL/GenBank/DDBJ databases">
        <title>Taxonomic organization of the family Brucellaceae based on a phylogenomic approach.</title>
        <authorList>
            <person name="Leclercq S."/>
            <person name="Cloeckaert A."/>
            <person name="Zygmunt M.S."/>
        </authorList>
    </citation>
    <scope>NUCLEOTIDE SEQUENCE [LARGE SCALE GENOMIC DNA]</scope>
    <source>
        <strain evidence="4 5">CCUG 34461</strain>
    </source>
</reference>
<dbReference type="PROSITE" id="PS51831">
    <property type="entry name" value="HD"/>
    <property type="match status" value="1"/>
</dbReference>
<dbReference type="Pfam" id="PF01966">
    <property type="entry name" value="HD"/>
    <property type="match status" value="1"/>
</dbReference>
<organism evidence="4 5">
    <name type="scientific">Brucella anthropi</name>
    <name type="common">Ochrobactrum anthropi</name>
    <dbReference type="NCBI Taxonomy" id="529"/>
    <lineage>
        <taxon>Bacteria</taxon>
        <taxon>Pseudomonadati</taxon>
        <taxon>Pseudomonadota</taxon>
        <taxon>Alphaproteobacteria</taxon>
        <taxon>Hyphomicrobiales</taxon>
        <taxon>Brucellaceae</taxon>
        <taxon>Brucella/Ochrobactrum group</taxon>
        <taxon>Brucella</taxon>
    </lineage>
</organism>
<dbReference type="InterPro" id="IPR006674">
    <property type="entry name" value="HD_domain"/>
</dbReference>
<feature type="domain" description="HD" evidence="3">
    <location>
        <begin position="73"/>
        <end position="217"/>
    </location>
</feature>
<comment type="similarity">
    <text evidence="2">Belongs to the dGTPase family. Type 2 subfamily.</text>
</comment>
<dbReference type="PANTHER" id="PTHR35795">
    <property type="entry name" value="SLR1885 PROTEIN"/>
    <property type="match status" value="1"/>
</dbReference>
<keyword evidence="1 2" id="KW-0378">Hydrolase</keyword>
<sequence>MSLEGIGFGYRERAPYACDPARSRGRLVPEPESPTRTPFQRDRDRIIHSTAFRRLKHKTQVFIAHEGDHYRTRLTHTIEVAQIARALARALRLDEDLAEAVALVHDFGHTPFGHTGEEALNDRMKAFGGFDHNAQSLRIVTKLEHRYADFDGLNLSWETLEGLVKHNGPLLGAHAAHPDAAVPLPILDFNKRYDLELTRFASLEAQCAAIADDIAYNAHDIDDGLRAGLLSLDALDEVPLTKRLLDLVRARYPDLDPVRTGHELVRRQITIMVEDVIEEAQRRLAVAKPQSVEDVHGQSHALVAFSDTMCTDEKVLKRFLFKNLYFHDSVVVRRHAADKILQDLFDTCFTNPSIMPSEWQSGCETLDEAARARRVADYLAGMTDNYAVREHRRLFDHTPDLA</sequence>
<dbReference type="NCBIfam" id="NF002328">
    <property type="entry name" value="PRK01286.1-3"/>
    <property type="match status" value="1"/>
</dbReference>
<dbReference type="GO" id="GO:0016793">
    <property type="term" value="F:triphosphoric monoester hydrolase activity"/>
    <property type="evidence" value="ECO:0007669"/>
    <property type="project" value="InterPro"/>
</dbReference>
<evidence type="ECO:0000256" key="2">
    <source>
        <dbReference type="HAMAP-Rule" id="MF_01212"/>
    </source>
</evidence>
<dbReference type="EMBL" id="WBWX01000013">
    <property type="protein sequence ID" value="KAB2791943.1"/>
    <property type="molecule type" value="Genomic_DNA"/>
</dbReference>